<dbReference type="Proteomes" id="UP000646827">
    <property type="component" value="Unassembled WGS sequence"/>
</dbReference>
<keyword evidence="6" id="KW-1185">Reference proteome</keyword>
<dbReference type="PANTHER" id="PTHR14742:SF0">
    <property type="entry name" value="RIBONUCLEASE P PROTEIN SUBUNIT P21"/>
    <property type="match status" value="1"/>
</dbReference>
<comment type="caution">
    <text evidence="5">The sequence shown here is derived from an EMBL/GenBank/DDBJ whole genome shotgun (WGS) entry which is preliminary data.</text>
</comment>
<name>A0A8H7RY26_9FUNG</name>
<keyword evidence="2" id="KW-0479">Metal-binding</keyword>
<proteinExistence type="inferred from homology"/>
<dbReference type="AlphaFoldDB" id="A0A8H7RY26"/>
<evidence type="ECO:0000313" key="6">
    <source>
        <dbReference type="Proteomes" id="UP000646827"/>
    </source>
</evidence>
<dbReference type="OrthoDB" id="128536at2759"/>
<evidence type="ECO:0000256" key="2">
    <source>
        <dbReference type="ARBA" id="ARBA00022723"/>
    </source>
</evidence>
<dbReference type="Pfam" id="PF04032">
    <property type="entry name" value="Rpr2"/>
    <property type="match status" value="1"/>
</dbReference>
<dbReference type="Gene3D" id="6.20.50.20">
    <property type="match status" value="1"/>
</dbReference>
<dbReference type="PANTHER" id="PTHR14742">
    <property type="entry name" value="RIBONUCLEASE P SUBUNIT P21"/>
    <property type="match status" value="1"/>
</dbReference>
<evidence type="ECO:0000256" key="1">
    <source>
        <dbReference type="ARBA" id="ARBA00022694"/>
    </source>
</evidence>
<sequence length="144" mass="16126">MAKKKATNQGPTQQHLQAYQRMNFLHQASILMSTTIVPTIDNNMNNNKKSSELKSLAPLGRYYNNNMKKIGRKLVLRSDPSVKRTICKRCDTALIPALTATVRIKGTPTATVTTCKICGTQKRLVANPKYQLFNEKSENIVSTE</sequence>
<accession>A0A8H7RY26</accession>
<organism evidence="5 6">
    <name type="scientific">Circinella minor</name>
    <dbReference type="NCBI Taxonomy" id="1195481"/>
    <lineage>
        <taxon>Eukaryota</taxon>
        <taxon>Fungi</taxon>
        <taxon>Fungi incertae sedis</taxon>
        <taxon>Mucoromycota</taxon>
        <taxon>Mucoromycotina</taxon>
        <taxon>Mucoromycetes</taxon>
        <taxon>Mucorales</taxon>
        <taxon>Lichtheimiaceae</taxon>
        <taxon>Circinella</taxon>
    </lineage>
</organism>
<keyword evidence="3" id="KW-0862">Zinc</keyword>
<evidence type="ECO:0000313" key="5">
    <source>
        <dbReference type="EMBL" id="KAG2219139.1"/>
    </source>
</evidence>
<dbReference type="GO" id="GO:0008033">
    <property type="term" value="P:tRNA processing"/>
    <property type="evidence" value="ECO:0007669"/>
    <property type="project" value="UniProtKB-KW"/>
</dbReference>
<dbReference type="GO" id="GO:0005655">
    <property type="term" value="C:nucleolar ribonuclease P complex"/>
    <property type="evidence" value="ECO:0007669"/>
    <property type="project" value="TreeGrafter"/>
</dbReference>
<dbReference type="InterPro" id="IPR007175">
    <property type="entry name" value="Rpr2/Snm1/Rpp21"/>
</dbReference>
<gene>
    <name evidence="5" type="ORF">INT45_000511</name>
</gene>
<reference evidence="5 6" key="1">
    <citation type="submission" date="2020-12" db="EMBL/GenBank/DDBJ databases">
        <title>Metabolic potential, ecology and presence of endohyphal bacteria is reflected in genomic diversity of Mucoromycotina.</title>
        <authorList>
            <person name="Muszewska A."/>
            <person name="Okrasinska A."/>
            <person name="Steczkiewicz K."/>
            <person name="Drgas O."/>
            <person name="Orlowska M."/>
            <person name="Perlinska-Lenart U."/>
            <person name="Aleksandrzak-Piekarczyk T."/>
            <person name="Szatraj K."/>
            <person name="Zielenkiewicz U."/>
            <person name="Pilsyk S."/>
            <person name="Malc E."/>
            <person name="Mieczkowski P."/>
            <person name="Kruszewska J.S."/>
            <person name="Biernat P."/>
            <person name="Pawlowska J."/>
        </authorList>
    </citation>
    <scope>NUCLEOTIDE SEQUENCE [LARGE SCALE GENOMIC DNA]</scope>
    <source>
        <strain evidence="5 6">CBS 142.35</strain>
    </source>
</reference>
<comment type="similarity">
    <text evidence="4">Belongs to the eukaryotic/archaeal RNase P protein component 4 family.</text>
</comment>
<evidence type="ECO:0000256" key="3">
    <source>
        <dbReference type="ARBA" id="ARBA00022833"/>
    </source>
</evidence>
<dbReference type="EMBL" id="JAEPRB010000193">
    <property type="protein sequence ID" value="KAG2219139.1"/>
    <property type="molecule type" value="Genomic_DNA"/>
</dbReference>
<keyword evidence="1" id="KW-0819">tRNA processing</keyword>
<evidence type="ECO:0000256" key="4">
    <source>
        <dbReference type="ARBA" id="ARBA00038402"/>
    </source>
</evidence>
<dbReference type="GO" id="GO:0046872">
    <property type="term" value="F:metal ion binding"/>
    <property type="evidence" value="ECO:0007669"/>
    <property type="project" value="UniProtKB-KW"/>
</dbReference>
<protein>
    <submittedName>
        <fullName evidence="5">Uncharacterized protein</fullName>
    </submittedName>
</protein>